<dbReference type="PROSITE" id="PS50885">
    <property type="entry name" value="HAMP"/>
    <property type="match status" value="1"/>
</dbReference>
<dbReference type="NCBIfam" id="TIGR00254">
    <property type="entry name" value="GGDEF"/>
    <property type="match status" value="1"/>
</dbReference>
<organism evidence="7 8">
    <name type="scientific">Oceanisphaera sediminis</name>
    <dbReference type="NCBI Taxonomy" id="981381"/>
    <lineage>
        <taxon>Bacteria</taxon>
        <taxon>Pseudomonadati</taxon>
        <taxon>Pseudomonadota</taxon>
        <taxon>Gammaproteobacteria</taxon>
        <taxon>Aeromonadales</taxon>
        <taxon>Aeromonadaceae</taxon>
        <taxon>Oceanisphaera</taxon>
    </lineage>
</organism>
<reference evidence="8" key="1">
    <citation type="journal article" date="2019" name="Int. J. Syst. Evol. Microbiol.">
        <title>The Global Catalogue of Microorganisms (GCM) 10K type strain sequencing project: providing services to taxonomists for standard genome sequencing and annotation.</title>
        <authorList>
            <consortium name="The Broad Institute Genomics Platform"/>
            <consortium name="The Broad Institute Genome Sequencing Center for Infectious Disease"/>
            <person name="Wu L."/>
            <person name="Ma J."/>
        </authorList>
    </citation>
    <scope>NUCLEOTIDE SEQUENCE [LARGE SCALE GENOMIC DNA]</scope>
    <source>
        <strain evidence="8">JCM 17329</strain>
    </source>
</reference>
<feature type="domain" description="HAMP" evidence="5">
    <location>
        <begin position="323"/>
        <end position="374"/>
    </location>
</feature>
<dbReference type="PANTHER" id="PTHR45138:SF9">
    <property type="entry name" value="DIGUANYLATE CYCLASE DGCM-RELATED"/>
    <property type="match status" value="1"/>
</dbReference>
<keyword evidence="8" id="KW-1185">Reference proteome</keyword>
<comment type="catalytic activity">
    <reaction evidence="2">
        <text>2 GTP = 3',3'-c-di-GMP + 2 diphosphate</text>
        <dbReference type="Rhea" id="RHEA:24898"/>
        <dbReference type="ChEBI" id="CHEBI:33019"/>
        <dbReference type="ChEBI" id="CHEBI:37565"/>
        <dbReference type="ChEBI" id="CHEBI:58805"/>
        <dbReference type="EC" id="2.7.7.65"/>
    </reaction>
</comment>
<dbReference type="EMBL" id="BAABDS010000051">
    <property type="protein sequence ID" value="GAA3722013.1"/>
    <property type="molecule type" value="Genomic_DNA"/>
</dbReference>
<dbReference type="EC" id="2.7.7.65" evidence="1"/>
<dbReference type="InterPro" id="IPR003660">
    <property type="entry name" value="HAMP_dom"/>
</dbReference>
<keyword evidence="3" id="KW-0175">Coiled coil</keyword>
<evidence type="ECO:0000256" key="4">
    <source>
        <dbReference type="SAM" id="Phobius"/>
    </source>
</evidence>
<dbReference type="SUPFAM" id="SSF55073">
    <property type="entry name" value="Nucleotide cyclase"/>
    <property type="match status" value="1"/>
</dbReference>
<feature type="coiled-coil region" evidence="3">
    <location>
        <begin position="369"/>
        <end position="396"/>
    </location>
</feature>
<dbReference type="InterPro" id="IPR043128">
    <property type="entry name" value="Rev_trsase/Diguanyl_cyclase"/>
</dbReference>
<accession>A0ABP7EPI3</accession>
<evidence type="ECO:0000313" key="8">
    <source>
        <dbReference type="Proteomes" id="UP001501479"/>
    </source>
</evidence>
<keyword evidence="4" id="KW-1133">Transmembrane helix</keyword>
<keyword evidence="4" id="KW-0812">Transmembrane</keyword>
<dbReference type="RefSeq" id="WP_344965902.1">
    <property type="nucleotide sequence ID" value="NZ_BAABDS010000051.1"/>
</dbReference>
<gene>
    <name evidence="7" type="ORF">GCM10022421_33300</name>
</gene>
<comment type="caution">
    <text evidence="7">The sequence shown here is derived from an EMBL/GenBank/DDBJ whole genome shotgun (WGS) entry which is preliminary data.</text>
</comment>
<dbReference type="CDD" id="cd01949">
    <property type="entry name" value="GGDEF"/>
    <property type="match status" value="1"/>
</dbReference>
<sequence>MLPVFRRRPRYSIGSKLTLIIGAVFGLYLLSVTVIGYVMYSQYRGFSTLASSHFDRAMTAAELTRDAETIAAEVFEMLVSSERSINAGNRRAENLASIYQATRQRLDAVDASDVVDDQTRAELDRWQQPFFSSLERLDTRLAAEQSLQAAHLNRIDELFLLLQQLPPVATTASLPAADQRFVGHALAALSYAAAALSAERPGQIARLHGACQQQLQQLAALSLVSKDFIELRKRLNRTLPSIFTSRRPLLQHGRATLATARQTRVLAQKLTSTTFNYHLQLKAAAQQAITVHQRMIRRSLFGLLLASLALITITVGAVVYIRRAIVLRINRLSAAMHAHQQGHDGPIPCEGHDEISLMGSTFAVFVEARRQAEQQLEQANLHLQQMNAELHRLSEIDELTRIANRRRFDQHMASVWRRALREQSPLGLIMADIDFFKRFNDEYGHQAGDECLYRVAQALAGELHREGDMVARYGGEEFILLLPGLSLAQTEKLARRLLRAVRSLQIPNDQAEGHMVTISLGGASVVPTTHDRIESLVSRADQALYAAKSRGRNRFCSAVADDQNVMVGGTT</sequence>
<keyword evidence="4" id="KW-0472">Membrane</keyword>
<dbReference type="InterPro" id="IPR029787">
    <property type="entry name" value="Nucleotide_cyclase"/>
</dbReference>
<proteinExistence type="predicted"/>
<feature type="transmembrane region" description="Helical" evidence="4">
    <location>
        <begin position="20"/>
        <end position="40"/>
    </location>
</feature>
<evidence type="ECO:0000259" key="5">
    <source>
        <dbReference type="PROSITE" id="PS50885"/>
    </source>
</evidence>
<evidence type="ECO:0000256" key="3">
    <source>
        <dbReference type="SAM" id="Coils"/>
    </source>
</evidence>
<dbReference type="InterPro" id="IPR000160">
    <property type="entry name" value="GGDEF_dom"/>
</dbReference>
<dbReference type="PANTHER" id="PTHR45138">
    <property type="entry name" value="REGULATORY COMPONENTS OF SENSORY TRANSDUCTION SYSTEM"/>
    <property type="match status" value="1"/>
</dbReference>
<dbReference type="Gene3D" id="6.10.340.10">
    <property type="match status" value="1"/>
</dbReference>
<evidence type="ECO:0000313" key="7">
    <source>
        <dbReference type="EMBL" id="GAA3722013.1"/>
    </source>
</evidence>
<dbReference type="Proteomes" id="UP001501479">
    <property type="component" value="Unassembled WGS sequence"/>
</dbReference>
<evidence type="ECO:0000259" key="6">
    <source>
        <dbReference type="PROSITE" id="PS50887"/>
    </source>
</evidence>
<dbReference type="SMART" id="SM00267">
    <property type="entry name" value="GGDEF"/>
    <property type="match status" value="1"/>
</dbReference>
<evidence type="ECO:0000256" key="2">
    <source>
        <dbReference type="ARBA" id="ARBA00034247"/>
    </source>
</evidence>
<name>A0ABP7EPI3_9GAMM</name>
<feature type="transmembrane region" description="Helical" evidence="4">
    <location>
        <begin position="300"/>
        <end position="321"/>
    </location>
</feature>
<dbReference type="Pfam" id="PF00990">
    <property type="entry name" value="GGDEF"/>
    <property type="match status" value="1"/>
</dbReference>
<feature type="domain" description="GGDEF" evidence="6">
    <location>
        <begin position="424"/>
        <end position="560"/>
    </location>
</feature>
<dbReference type="PROSITE" id="PS50887">
    <property type="entry name" value="GGDEF"/>
    <property type="match status" value="1"/>
</dbReference>
<protein>
    <recommendedName>
        <fullName evidence="1">diguanylate cyclase</fullName>
        <ecNumber evidence="1">2.7.7.65</ecNumber>
    </recommendedName>
</protein>
<evidence type="ECO:0000256" key="1">
    <source>
        <dbReference type="ARBA" id="ARBA00012528"/>
    </source>
</evidence>
<dbReference type="Gene3D" id="3.30.70.270">
    <property type="match status" value="1"/>
</dbReference>
<dbReference type="InterPro" id="IPR050469">
    <property type="entry name" value="Diguanylate_Cyclase"/>
</dbReference>